<feature type="compositionally biased region" description="Gly residues" evidence="1">
    <location>
        <begin position="1"/>
        <end position="10"/>
    </location>
</feature>
<organism evidence="2 3">
    <name type="scientific">Rhodococcus jostii (strain RHA1)</name>
    <dbReference type="NCBI Taxonomy" id="101510"/>
    <lineage>
        <taxon>Bacteria</taxon>
        <taxon>Bacillati</taxon>
        <taxon>Actinomycetota</taxon>
        <taxon>Actinomycetes</taxon>
        <taxon>Mycobacteriales</taxon>
        <taxon>Nocardiaceae</taxon>
        <taxon>Rhodococcus</taxon>
    </lineage>
</organism>
<proteinExistence type="predicted"/>
<dbReference type="EMBL" id="CP000431">
    <property type="protein sequence ID" value="ABG98785.1"/>
    <property type="molecule type" value="Genomic_DNA"/>
</dbReference>
<dbReference type="AlphaFoldDB" id="Q0S101"/>
<dbReference type="KEGG" id="rha:RHA1_ro07019"/>
<reference evidence="3" key="1">
    <citation type="journal article" date="2006" name="Proc. Natl. Acad. Sci. U.S.A.">
        <title>The complete genome of Rhodococcus sp. RHA1 provides insights into a catabolic powerhouse.</title>
        <authorList>
            <person name="McLeod M.P."/>
            <person name="Warren R.L."/>
            <person name="Hsiao W.W.L."/>
            <person name="Araki N."/>
            <person name="Myhre M."/>
            <person name="Fernandes C."/>
            <person name="Miyazawa D."/>
            <person name="Wong W."/>
            <person name="Lillquist A.L."/>
            <person name="Wang D."/>
            <person name="Dosanjh M."/>
            <person name="Hara H."/>
            <person name="Petrescu A."/>
            <person name="Morin R.D."/>
            <person name="Yang G."/>
            <person name="Stott J.M."/>
            <person name="Schein J.E."/>
            <person name="Shin H."/>
            <person name="Smailus D."/>
            <person name="Siddiqui A.S."/>
            <person name="Marra M.A."/>
            <person name="Jones S.J.M."/>
            <person name="Holt R."/>
            <person name="Brinkman F.S.L."/>
            <person name="Miyauchi K."/>
            <person name="Fukuda M."/>
            <person name="Davies J.E."/>
            <person name="Mohn W.W."/>
            <person name="Eltis L.D."/>
        </authorList>
    </citation>
    <scope>NUCLEOTIDE SEQUENCE [LARGE SCALE GENOMIC DNA]</scope>
    <source>
        <strain evidence="3">RHA1</strain>
    </source>
</reference>
<evidence type="ECO:0000256" key="1">
    <source>
        <dbReference type="SAM" id="MobiDB-lite"/>
    </source>
</evidence>
<feature type="region of interest" description="Disordered" evidence="1">
    <location>
        <begin position="1"/>
        <end position="30"/>
    </location>
</feature>
<dbReference type="GO" id="GO:0004806">
    <property type="term" value="F:triacylglycerol lipase activity"/>
    <property type="evidence" value="ECO:0007669"/>
    <property type="project" value="InterPro"/>
</dbReference>
<dbReference type="eggNOG" id="COG1073">
    <property type="taxonomic scope" value="Bacteria"/>
</dbReference>
<dbReference type="InterPro" id="IPR029058">
    <property type="entry name" value="AB_hydrolase_fold"/>
</dbReference>
<evidence type="ECO:0008006" key="4">
    <source>
        <dbReference type="Google" id="ProtNLM"/>
    </source>
</evidence>
<evidence type="ECO:0000313" key="2">
    <source>
        <dbReference type="EMBL" id="ABG98785.1"/>
    </source>
</evidence>
<evidence type="ECO:0000313" key="3">
    <source>
        <dbReference type="Proteomes" id="UP000008710"/>
    </source>
</evidence>
<name>Q0S101_RHOJR</name>
<protein>
    <recommendedName>
        <fullName evidence="4">Secretory lipase</fullName>
    </recommendedName>
</protein>
<dbReference type="SUPFAM" id="SSF53474">
    <property type="entry name" value="alpha/beta-Hydrolases"/>
    <property type="match status" value="1"/>
</dbReference>
<dbReference type="Gene3D" id="3.40.50.1820">
    <property type="entry name" value="alpha/beta hydrolase"/>
    <property type="match status" value="2"/>
</dbReference>
<accession>Q0S101</accession>
<dbReference type="Proteomes" id="UP000008710">
    <property type="component" value="Chromosome"/>
</dbReference>
<dbReference type="ESTHER" id="rhosr-q0s101">
    <property type="family name" value="Fungal-Bact_LIP"/>
</dbReference>
<dbReference type="Pfam" id="PF03583">
    <property type="entry name" value="LIP"/>
    <property type="match status" value="1"/>
</dbReference>
<dbReference type="PATRIC" id="fig|101510.16.peg.7077"/>
<dbReference type="GO" id="GO:0016042">
    <property type="term" value="P:lipid catabolic process"/>
    <property type="evidence" value="ECO:0007669"/>
    <property type="project" value="InterPro"/>
</dbReference>
<sequence length="386" mass="40272">MVIAGCGVGSGHSDDAGRTSETTVPIPSDATGPGAVLRAVEMPTIDRRIAKLAALTARVTYLSTSGVDGSITEVTGSVFAPQGHAPDGGWPVIALAHGTTGIQQECAPSKDSQLLGSSLLVGEFLRRGYVVAVPDYQGLGAPGYHPYLDPTTAGYNVIDAVRAARQMIPDTSDRWLGFGYSQGGQASWAANELAREYGRGLNLVGTVAMSPLANLRALADAAATGTLTNDQVLVLQWVLATLEKSHPGLDLDEYRRGVVAQNWDVQLSCSGPTAETRAQIAGTVTADDLRPATPEALGRLRDLLEAMSLPKSVATAPLLIGYGGTDSFMRPEWTARAIAGACDRGDTVAVIFDPAKGHGEIDMGPAIPWIEAQFAGQPAPNSCEQP</sequence>
<dbReference type="PANTHER" id="PTHR34853:SF1">
    <property type="entry name" value="LIPASE 5"/>
    <property type="match status" value="1"/>
</dbReference>
<dbReference type="InterPro" id="IPR005152">
    <property type="entry name" value="Lipase_secreted"/>
</dbReference>
<gene>
    <name evidence="2" type="ordered locus">RHA1_ro07019</name>
</gene>
<dbReference type="PANTHER" id="PTHR34853">
    <property type="match status" value="1"/>
</dbReference>
<dbReference type="PIRSF" id="PIRSF029171">
    <property type="entry name" value="Esterase_LipA"/>
    <property type="match status" value="1"/>
</dbReference>
<dbReference type="HOGENOM" id="CLU_029538_3_3_11"/>